<dbReference type="EMBL" id="MFNE01000024">
    <property type="protein sequence ID" value="OGG95310.1"/>
    <property type="molecule type" value="Genomic_DNA"/>
</dbReference>
<organism evidence="1 2">
    <name type="scientific">Candidatus Lambdaproteobacteria bacterium RIFOXYD2_FULL_50_16</name>
    <dbReference type="NCBI Taxonomy" id="1817772"/>
    <lineage>
        <taxon>Bacteria</taxon>
        <taxon>Pseudomonadati</taxon>
        <taxon>Pseudomonadota</taxon>
        <taxon>Candidatus Lambdaproteobacteria</taxon>
    </lineage>
</organism>
<evidence type="ECO:0000313" key="2">
    <source>
        <dbReference type="Proteomes" id="UP000178449"/>
    </source>
</evidence>
<protein>
    <recommendedName>
        <fullName evidence="3">SGNH hydrolase-type esterase domain-containing protein</fullName>
    </recommendedName>
</protein>
<dbReference type="SUPFAM" id="SSF52266">
    <property type="entry name" value="SGNH hydrolase"/>
    <property type="match status" value="1"/>
</dbReference>
<name>A0A1F6GB31_9PROT</name>
<evidence type="ECO:0008006" key="3">
    <source>
        <dbReference type="Google" id="ProtNLM"/>
    </source>
</evidence>
<reference evidence="1 2" key="1">
    <citation type="journal article" date="2016" name="Nat. Commun.">
        <title>Thousands of microbial genomes shed light on interconnected biogeochemical processes in an aquifer system.</title>
        <authorList>
            <person name="Anantharaman K."/>
            <person name="Brown C.T."/>
            <person name="Hug L.A."/>
            <person name="Sharon I."/>
            <person name="Castelle C.J."/>
            <person name="Probst A.J."/>
            <person name="Thomas B.C."/>
            <person name="Singh A."/>
            <person name="Wilkins M.J."/>
            <person name="Karaoz U."/>
            <person name="Brodie E.L."/>
            <person name="Williams K.H."/>
            <person name="Hubbard S.S."/>
            <person name="Banfield J.F."/>
        </authorList>
    </citation>
    <scope>NUCLEOTIDE SEQUENCE [LARGE SCALE GENOMIC DNA]</scope>
</reference>
<dbReference type="Proteomes" id="UP000178449">
    <property type="component" value="Unassembled WGS sequence"/>
</dbReference>
<accession>A0A1F6GB31</accession>
<dbReference type="Gene3D" id="3.40.50.1110">
    <property type="entry name" value="SGNH hydrolase"/>
    <property type="match status" value="1"/>
</dbReference>
<dbReference type="AlphaFoldDB" id="A0A1F6GB31"/>
<dbReference type="GO" id="GO:0016788">
    <property type="term" value="F:hydrolase activity, acting on ester bonds"/>
    <property type="evidence" value="ECO:0007669"/>
    <property type="project" value="UniProtKB-ARBA"/>
</dbReference>
<gene>
    <name evidence="1" type="ORF">A2527_07240</name>
</gene>
<sequence length="212" mass="23888">MGKITANGKPVRFYNGGILGATTGAIAHQLMPYYAKIKPDLVLFYEAVNTQPEGFNVGIPLLYNSYLETKKDFQNKRKAVQDAMKTYDSGWYHRDLTALTKVIQQTGAVPAYITFSAAFNGKEDAKTLDYWDRMSTVADARAISDLVRMNNEQMLKVVAEQKVYMLESRPELDAKPEYFIDHVHMTQAGLKILSTKMEQAVRDLAPLDKPDP</sequence>
<evidence type="ECO:0000313" key="1">
    <source>
        <dbReference type="EMBL" id="OGG95310.1"/>
    </source>
</evidence>
<proteinExistence type="predicted"/>
<comment type="caution">
    <text evidence="1">The sequence shown here is derived from an EMBL/GenBank/DDBJ whole genome shotgun (WGS) entry which is preliminary data.</text>
</comment>
<dbReference type="InterPro" id="IPR036514">
    <property type="entry name" value="SGNH_hydro_sf"/>
</dbReference>